<evidence type="ECO:0000256" key="7">
    <source>
        <dbReference type="SAM" id="Phobius"/>
    </source>
</evidence>
<sequence length="434" mass="45378">MAEGKGSGRRRALAEALAPLALREFRILWTGQAVSAAGGGMTKVALIFAVLAVDGSVTDIGLVMTAQVLTQVLFTLAGGVWADRLRRQFLMLTSDLIRAATQLVLAVLLLTDAAQVWHLAAGAAVFGGAQAFFGPASRGLMAEITPPELLQRSNALMSFSTSASTVLSPALAGVLIALWGPGLVLAMDAVTFIVSAVSLAMLRLPPRTIPAPESFWRDLGTGWREFAVRRWLWLNLMVHMLQNLAVAAYYVLGPAIANDSLGGPSAWGVIVAGFACGALVGGFVALRLEPSRPLIVGNLALALTALPLLSLAVPMPLWAVVGAAFLSGAATLFLDALWQASMQQLIPAEVMSRVESYDWLFSTIAAPLGLALVGPLAAQNGQTQTLLIAAAMIVIPCALTPLVPGIRAVRREPDGRITGPTPSPAANPQKPAHV</sequence>
<dbReference type="InterPro" id="IPR011701">
    <property type="entry name" value="MFS"/>
</dbReference>
<dbReference type="PANTHER" id="PTHR23513">
    <property type="entry name" value="INTEGRAL MEMBRANE EFFLUX PROTEIN-RELATED"/>
    <property type="match status" value="1"/>
</dbReference>
<evidence type="ECO:0000256" key="6">
    <source>
        <dbReference type="SAM" id="MobiDB-lite"/>
    </source>
</evidence>
<dbReference type="Pfam" id="PF07690">
    <property type="entry name" value="MFS_1"/>
    <property type="match status" value="1"/>
</dbReference>
<dbReference type="OrthoDB" id="3539228at2"/>
<dbReference type="GO" id="GO:0022857">
    <property type="term" value="F:transmembrane transporter activity"/>
    <property type="evidence" value="ECO:0007669"/>
    <property type="project" value="InterPro"/>
</dbReference>
<evidence type="ECO:0000256" key="2">
    <source>
        <dbReference type="ARBA" id="ARBA00022475"/>
    </source>
</evidence>
<feature type="transmembrane region" description="Helical" evidence="7">
    <location>
        <begin position="60"/>
        <end position="82"/>
    </location>
</feature>
<evidence type="ECO:0000256" key="1">
    <source>
        <dbReference type="ARBA" id="ARBA00004651"/>
    </source>
</evidence>
<feature type="transmembrane region" description="Helical" evidence="7">
    <location>
        <begin position="293"/>
        <end position="311"/>
    </location>
</feature>
<keyword evidence="3 7" id="KW-0812">Transmembrane</keyword>
<feature type="transmembrane region" description="Helical" evidence="7">
    <location>
        <begin position="264"/>
        <end position="286"/>
    </location>
</feature>
<dbReference type="InterPro" id="IPR022324">
    <property type="entry name" value="Bacilysin_exporter_BacE_put"/>
</dbReference>
<evidence type="ECO:0008006" key="10">
    <source>
        <dbReference type="Google" id="ProtNLM"/>
    </source>
</evidence>
<keyword evidence="4 7" id="KW-1133">Transmembrane helix</keyword>
<comment type="subcellular location">
    <subcellularLocation>
        <location evidence="1">Cell membrane</location>
        <topology evidence="1">Multi-pass membrane protein</topology>
    </subcellularLocation>
</comment>
<feature type="transmembrane region" description="Helical" evidence="7">
    <location>
        <begin position="33"/>
        <end position="54"/>
    </location>
</feature>
<dbReference type="InterPro" id="IPR036259">
    <property type="entry name" value="MFS_trans_sf"/>
</dbReference>
<dbReference type="PRINTS" id="PR01988">
    <property type="entry name" value="EXPORTERBACE"/>
</dbReference>
<feature type="transmembrane region" description="Helical" evidence="7">
    <location>
        <begin position="232"/>
        <end position="252"/>
    </location>
</feature>
<feature type="region of interest" description="Disordered" evidence="6">
    <location>
        <begin position="413"/>
        <end position="434"/>
    </location>
</feature>
<dbReference type="GO" id="GO:0005886">
    <property type="term" value="C:plasma membrane"/>
    <property type="evidence" value="ECO:0007669"/>
    <property type="project" value="UniProtKB-SubCell"/>
</dbReference>
<dbReference type="CDD" id="cd06173">
    <property type="entry name" value="MFS_MefA_like"/>
    <property type="match status" value="1"/>
</dbReference>
<feature type="transmembrane region" description="Helical" evidence="7">
    <location>
        <begin position="317"/>
        <end position="338"/>
    </location>
</feature>
<dbReference type="AlphaFoldDB" id="A0A5P2DN00"/>
<dbReference type="SUPFAM" id="SSF103473">
    <property type="entry name" value="MFS general substrate transporter"/>
    <property type="match status" value="1"/>
</dbReference>
<evidence type="ECO:0000313" key="9">
    <source>
        <dbReference type="Proteomes" id="UP000324101"/>
    </source>
</evidence>
<keyword evidence="5 7" id="KW-0472">Membrane</keyword>
<feature type="transmembrane region" description="Helical" evidence="7">
    <location>
        <begin position="183"/>
        <end position="202"/>
    </location>
</feature>
<feature type="transmembrane region" description="Helical" evidence="7">
    <location>
        <begin position="384"/>
        <end position="403"/>
    </location>
</feature>
<evidence type="ECO:0000256" key="5">
    <source>
        <dbReference type="ARBA" id="ARBA00023136"/>
    </source>
</evidence>
<accession>A0A5P2DN00</accession>
<organism evidence="8 9">
    <name type="scientific">Streptomyces venezuelae</name>
    <dbReference type="NCBI Taxonomy" id="54571"/>
    <lineage>
        <taxon>Bacteria</taxon>
        <taxon>Bacillati</taxon>
        <taxon>Actinomycetota</taxon>
        <taxon>Actinomycetes</taxon>
        <taxon>Kitasatosporales</taxon>
        <taxon>Streptomycetaceae</taxon>
        <taxon>Streptomyces</taxon>
    </lineage>
</organism>
<keyword evidence="2" id="KW-1003">Cell membrane</keyword>
<evidence type="ECO:0000256" key="3">
    <source>
        <dbReference type="ARBA" id="ARBA00022692"/>
    </source>
</evidence>
<proteinExistence type="predicted"/>
<dbReference type="Proteomes" id="UP000324101">
    <property type="component" value="Chromosome"/>
</dbReference>
<dbReference type="EMBL" id="CP029189">
    <property type="protein sequence ID" value="QES55697.1"/>
    <property type="molecule type" value="Genomic_DNA"/>
</dbReference>
<name>A0A5P2DN00_STRVZ</name>
<protein>
    <recommendedName>
        <fullName evidence="10">MFS transporter</fullName>
    </recommendedName>
</protein>
<dbReference type="Gene3D" id="1.20.1250.20">
    <property type="entry name" value="MFS general substrate transporter like domains"/>
    <property type="match status" value="1"/>
</dbReference>
<evidence type="ECO:0000313" key="8">
    <source>
        <dbReference type="EMBL" id="QES55697.1"/>
    </source>
</evidence>
<gene>
    <name evidence="8" type="ORF">DEJ51_17210</name>
</gene>
<dbReference type="PANTHER" id="PTHR23513:SF11">
    <property type="entry name" value="STAPHYLOFERRIN A TRANSPORTER"/>
    <property type="match status" value="1"/>
</dbReference>
<dbReference type="RefSeq" id="WP_150258380.1">
    <property type="nucleotide sequence ID" value="NZ_CP029189.1"/>
</dbReference>
<feature type="transmembrane region" description="Helical" evidence="7">
    <location>
        <begin position="359"/>
        <end position="378"/>
    </location>
</feature>
<reference evidence="8 9" key="1">
    <citation type="submission" date="2018-05" db="EMBL/GenBank/DDBJ databases">
        <title>Streptomyces venezuelae.</title>
        <authorList>
            <person name="Kim W."/>
            <person name="Lee N."/>
            <person name="Cho B.-K."/>
        </authorList>
    </citation>
    <scope>NUCLEOTIDE SEQUENCE [LARGE SCALE GENOMIC DNA]</scope>
    <source>
        <strain evidence="8 9">ATCC 21018</strain>
    </source>
</reference>
<evidence type="ECO:0000256" key="4">
    <source>
        <dbReference type="ARBA" id="ARBA00022989"/>
    </source>
</evidence>